<evidence type="ECO:0000313" key="3">
    <source>
        <dbReference type="EMBL" id="CAB4731525.1"/>
    </source>
</evidence>
<feature type="domain" description="MobA-like NTP transferase" evidence="1">
    <location>
        <begin position="2"/>
        <end position="157"/>
    </location>
</feature>
<dbReference type="PANTHER" id="PTHR43777">
    <property type="entry name" value="MOLYBDENUM COFACTOR CYTIDYLYLTRANSFERASE"/>
    <property type="match status" value="1"/>
</dbReference>
<dbReference type="PANTHER" id="PTHR43777:SF1">
    <property type="entry name" value="MOLYBDENUM COFACTOR CYTIDYLYLTRANSFERASE"/>
    <property type="match status" value="1"/>
</dbReference>
<proteinExistence type="predicted"/>
<dbReference type="InterPro" id="IPR029044">
    <property type="entry name" value="Nucleotide-diphossugar_trans"/>
</dbReference>
<dbReference type="Gene3D" id="3.90.550.10">
    <property type="entry name" value="Spore Coat Polysaccharide Biosynthesis Protein SpsA, Chain A"/>
    <property type="match status" value="1"/>
</dbReference>
<dbReference type="SUPFAM" id="SSF53448">
    <property type="entry name" value="Nucleotide-diphospho-sugar transferases"/>
    <property type="match status" value="1"/>
</dbReference>
<reference evidence="2" key="1">
    <citation type="submission" date="2020-05" db="EMBL/GenBank/DDBJ databases">
        <authorList>
            <person name="Chiriac C."/>
            <person name="Salcher M."/>
            <person name="Ghai R."/>
            <person name="Kavagutti S V."/>
        </authorList>
    </citation>
    <scope>NUCLEOTIDE SEQUENCE</scope>
</reference>
<dbReference type="InterPro" id="IPR025877">
    <property type="entry name" value="MobA-like_NTP_Trfase"/>
</dbReference>
<dbReference type="EMBL" id="CAFBIY010000045">
    <property type="protein sequence ID" value="CAB4850004.1"/>
    <property type="molecule type" value="Genomic_DNA"/>
</dbReference>
<evidence type="ECO:0000313" key="5">
    <source>
        <dbReference type="EMBL" id="CAB4926542.1"/>
    </source>
</evidence>
<evidence type="ECO:0000259" key="1">
    <source>
        <dbReference type="Pfam" id="PF12804"/>
    </source>
</evidence>
<protein>
    <submittedName>
        <fullName evidence="2">Unannotated protein</fullName>
    </submittedName>
</protein>
<gene>
    <name evidence="3" type="ORF">UFOPK2656_02149</name>
    <name evidence="4" type="ORF">UFOPK3267_01048</name>
    <name evidence="5" type="ORF">UFOPK3651_01206</name>
    <name evidence="6" type="ORF">UFOPK3931_00181</name>
    <name evidence="2" type="ORF">UFOPK4189_01093</name>
</gene>
<dbReference type="GO" id="GO:0016779">
    <property type="term" value="F:nucleotidyltransferase activity"/>
    <property type="evidence" value="ECO:0007669"/>
    <property type="project" value="UniProtKB-ARBA"/>
</dbReference>
<dbReference type="EMBL" id="CAEZYF010000014">
    <property type="protein sequence ID" value="CAB4731525.1"/>
    <property type="molecule type" value="Genomic_DNA"/>
</dbReference>
<sequence>MAALLAAGGGTRFVGPTHKLLAELDGQPVWARALDNVLAAGFDHVIVVTGAVPLDVPDGVTVRHNPAWAQGQASSVQAAIHAAAALGADMVTIGLADQPFVTHEAWRSVAAADSGCPIVIAVYDGTPGPNPVRLRSDVWPLLPTDGDIGARDLLRDHPDWVCKIDCVGSPSDIDTLEDLARWNS</sequence>
<dbReference type="Pfam" id="PF12804">
    <property type="entry name" value="NTP_transf_3"/>
    <property type="match status" value="1"/>
</dbReference>
<accession>A0A6J6A6L4</accession>
<dbReference type="CDD" id="cd04182">
    <property type="entry name" value="GT_2_like_f"/>
    <property type="match status" value="1"/>
</dbReference>
<evidence type="ECO:0000313" key="6">
    <source>
        <dbReference type="EMBL" id="CAB4971772.1"/>
    </source>
</evidence>
<dbReference type="EMBL" id="CAFBOL010000003">
    <property type="protein sequence ID" value="CAB4971772.1"/>
    <property type="molecule type" value="Genomic_DNA"/>
</dbReference>
<evidence type="ECO:0000313" key="2">
    <source>
        <dbReference type="EMBL" id="CAB4363311.1"/>
    </source>
</evidence>
<dbReference type="AlphaFoldDB" id="A0A6J6A6L4"/>
<organism evidence="2">
    <name type="scientific">freshwater metagenome</name>
    <dbReference type="NCBI Taxonomy" id="449393"/>
    <lineage>
        <taxon>unclassified sequences</taxon>
        <taxon>metagenomes</taxon>
        <taxon>ecological metagenomes</taxon>
    </lineage>
</organism>
<dbReference type="EMBL" id="CAFBMT010000005">
    <property type="protein sequence ID" value="CAB4926542.1"/>
    <property type="molecule type" value="Genomic_DNA"/>
</dbReference>
<evidence type="ECO:0000313" key="4">
    <source>
        <dbReference type="EMBL" id="CAB4850004.1"/>
    </source>
</evidence>
<name>A0A6J6A6L4_9ZZZZ</name>
<dbReference type="EMBL" id="CAESGF010000005">
    <property type="protein sequence ID" value="CAB4363311.1"/>
    <property type="molecule type" value="Genomic_DNA"/>
</dbReference>